<organism evidence="1 2">
    <name type="scientific">Dreissena polymorpha</name>
    <name type="common">Zebra mussel</name>
    <name type="synonym">Mytilus polymorpha</name>
    <dbReference type="NCBI Taxonomy" id="45954"/>
    <lineage>
        <taxon>Eukaryota</taxon>
        <taxon>Metazoa</taxon>
        <taxon>Spiralia</taxon>
        <taxon>Lophotrochozoa</taxon>
        <taxon>Mollusca</taxon>
        <taxon>Bivalvia</taxon>
        <taxon>Autobranchia</taxon>
        <taxon>Heteroconchia</taxon>
        <taxon>Euheterodonta</taxon>
        <taxon>Imparidentia</taxon>
        <taxon>Neoheterodontei</taxon>
        <taxon>Myida</taxon>
        <taxon>Dreissenoidea</taxon>
        <taxon>Dreissenidae</taxon>
        <taxon>Dreissena</taxon>
    </lineage>
</organism>
<dbReference type="AlphaFoldDB" id="A0A9D4M2N2"/>
<gene>
    <name evidence="1" type="ORF">DPMN_032329</name>
</gene>
<evidence type="ECO:0000313" key="2">
    <source>
        <dbReference type="Proteomes" id="UP000828390"/>
    </source>
</evidence>
<proteinExistence type="predicted"/>
<reference evidence="1" key="1">
    <citation type="journal article" date="2019" name="bioRxiv">
        <title>The Genome of the Zebra Mussel, Dreissena polymorpha: A Resource for Invasive Species Research.</title>
        <authorList>
            <person name="McCartney M.A."/>
            <person name="Auch B."/>
            <person name="Kono T."/>
            <person name="Mallez S."/>
            <person name="Zhang Y."/>
            <person name="Obille A."/>
            <person name="Becker A."/>
            <person name="Abrahante J.E."/>
            <person name="Garbe J."/>
            <person name="Badalamenti J.P."/>
            <person name="Herman A."/>
            <person name="Mangelson H."/>
            <person name="Liachko I."/>
            <person name="Sullivan S."/>
            <person name="Sone E.D."/>
            <person name="Koren S."/>
            <person name="Silverstein K.A.T."/>
            <person name="Beckman K.B."/>
            <person name="Gohl D.M."/>
        </authorList>
    </citation>
    <scope>NUCLEOTIDE SEQUENCE</scope>
    <source>
        <strain evidence="1">Duluth1</strain>
        <tissue evidence="1">Whole animal</tissue>
    </source>
</reference>
<name>A0A9D4M2N2_DREPO</name>
<evidence type="ECO:0000313" key="1">
    <source>
        <dbReference type="EMBL" id="KAH3869168.1"/>
    </source>
</evidence>
<accession>A0A9D4M2N2</accession>
<sequence length="71" mass="8182">MEAVAFDSLEKANEYIREEEIRHNAKFIVKYSKTMDPNKHIEPRHTVCKTGLCRAVVTYRGSITSSITHTE</sequence>
<reference evidence="1" key="2">
    <citation type="submission" date="2020-11" db="EMBL/GenBank/DDBJ databases">
        <authorList>
            <person name="McCartney M.A."/>
            <person name="Auch B."/>
            <person name="Kono T."/>
            <person name="Mallez S."/>
            <person name="Becker A."/>
            <person name="Gohl D.M."/>
            <person name="Silverstein K.A.T."/>
            <person name="Koren S."/>
            <person name="Bechman K.B."/>
            <person name="Herman A."/>
            <person name="Abrahante J.E."/>
            <person name="Garbe J."/>
        </authorList>
    </citation>
    <scope>NUCLEOTIDE SEQUENCE</scope>
    <source>
        <strain evidence="1">Duluth1</strain>
        <tissue evidence="1">Whole animal</tissue>
    </source>
</reference>
<dbReference type="EMBL" id="JAIWYP010000002">
    <property type="protein sequence ID" value="KAH3869168.1"/>
    <property type="molecule type" value="Genomic_DNA"/>
</dbReference>
<comment type="caution">
    <text evidence="1">The sequence shown here is derived from an EMBL/GenBank/DDBJ whole genome shotgun (WGS) entry which is preliminary data.</text>
</comment>
<keyword evidence="2" id="KW-1185">Reference proteome</keyword>
<dbReference type="Proteomes" id="UP000828390">
    <property type="component" value="Unassembled WGS sequence"/>
</dbReference>
<protein>
    <submittedName>
        <fullName evidence="1">Uncharacterized protein</fullName>
    </submittedName>
</protein>